<feature type="compositionally biased region" description="Basic residues" evidence="1">
    <location>
        <begin position="253"/>
        <end position="262"/>
    </location>
</feature>
<feature type="compositionally biased region" description="Pro residues" evidence="1">
    <location>
        <begin position="407"/>
        <end position="425"/>
    </location>
</feature>
<dbReference type="Proteomes" id="UP001212997">
    <property type="component" value="Unassembled WGS sequence"/>
</dbReference>
<evidence type="ECO:0000313" key="2">
    <source>
        <dbReference type="EMBL" id="KAJ3477212.1"/>
    </source>
</evidence>
<organism evidence="2 3">
    <name type="scientific">Meripilus lineatus</name>
    <dbReference type="NCBI Taxonomy" id="2056292"/>
    <lineage>
        <taxon>Eukaryota</taxon>
        <taxon>Fungi</taxon>
        <taxon>Dikarya</taxon>
        <taxon>Basidiomycota</taxon>
        <taxon>Agaricomycotina</taxon>
        <taxon>Agaricomycetes</taxon>
        <taxon>Polyporales</taxon>
        <taxon>Meripilaceae</taxon>
        <taxon>Meripilus</taxon>
    </lineage>
</organism>
<feature type="region of interest" description="Disordered" evidence="1">
    <location>
        <begin position="291"/>
        <end position="386"/>
    </location>
</feature>
<evidence type="ECO:0000256" key="1">
    <source>
        <dbReference type="SAM" id="MobiDB-lite"/>
    </source>
</evidence>
<accession>A0AAD5UTB7</accession>
<feature type="compositionally biased region" description="Polar residues" evidence="1">
    <location>
        <begin position="94"/>
        <end position="107"/>
    </location>
</feature>
<dbReference type="AlphaFoldDB" id="A0AAD5UTB7"/>
<feature type="compositionally biased region" description="Low complexity" evidence="1">
    <location>
        <begin position="179"/>
        <end position="204"/>
    </location>
</feature>
<evidence type="ECO:0000313" key="3">
    <source>
        <dbReference type="Proteomes" id="UP001212997"/>
    </source>
</evidence>
<name>A0AAD5UTB7_9APHY</name>
<comment type="caution">
    <text evidence="2">The sequence shown here is derived from an EMBL/GenBank/DDBJ whole genome shotgun (WGS) entry which is preliminary data.</text>
</comment>
<feature type="compositionally biased region" description="Basic and acidic residues" evidence="1">
    <location>
        <begin position="426"/>
        <end position="493"/>
    </location>
</feature>
<feature type="compositionally biased region" description="Basic residues" evidence="1">
    <location>
        <begin position="494"/>
        <end position="509"/>
    </location>
</feature>
<feature type="compositionally biased region" description="Low complexity" evidence="1">
    <location>
        <begin position="332"/>
        <end position="351"/>
    </location>
</feature>
<feature type="compositionally biased region" description="Low complexity" evidence="1">
    <location>
        <begin position="366"/>
        <end position="378"/>
    </location>
</feature>
<feature type="compositionally biased region" description="Polar residues" evidence="1">
    <location>
        <begin position="1"/>
        <end position="13"/>
    </location>
</feature>
<sequence>MLNTETIAVNGTSVHRRKPSSDEDDNTIVFPSVSPPKPQVIEPPAKVNGDVSSPAISPTSTSSGHDVGQDIPMVNGHSSGDHPDPSPVVERSRVFSTPSQSFHQSIFPTSHSHPPQPPSAGPYRTTFSLSHPQPPPSSVLNGTSTAHILPPNGRHHHQAPHMRQSLSLPSHSSHGRTRSVSGPFSPSSPSPLSVSFPPSTSSPASLPPKPNTPSSFRFPSTPGPDLHDPFQAARAAGGLNGLPPSSSAQTTNHNRRHSRLHSRNLSIFFPRPGSLPSTSIAEDGAQEVDFASESSFSGSAGGEGTGSLVSEVSSPAAGQRTFKEGFTFGSRPPAMSLPSGSLSPSASSSSSFNGHPMPGLGHAHGHGSNSSSSGMGASKRGHHHKHSLSHNFFSFLEPGEDLHTTPAPMPVSPWNPISPFPGTPPPDKDKDKDHKHDHEHGHGHSHGHDHDDACDHSHSHTHSHSHEGHSHDHEREHDHHGHSHSHTDHDSHSHSHSHSHSQPRSHSLHKPSNIGIIRANPQISPISVIMTCWQFILGAALWVSGQQIGSLGCTGLGYWVVFDAFGVALGRVLPSYLARPGVRDEKRRMYG</sequence>
<feature type="region of interest" description="Disordered" evidence="1">
    <location>
        <begin position="1"/>
        <end position="271"/>
    </location>
</feature>
<gene>
    <name evidence="2" type="ORF">NLI96_g10625</name>
</gene>
<dbReference type="EMBL" id="JANAWD010000619">
    <property type="protein sequence ID" value="KAJ3477212.1"/>
    <property type="molecule type" value="Genomic_DNA"/>
</dbReference>
<keyword evidence="3" id="KW-1185">Reference proteome</keyword>
<feature type="region of interest" description="Disordered" evidence="1">
    <location>
        <begin position="399"/>
        <end position="512"/>
    </location>
</feature>
<protein>
    <submittedName>
        <fullName evidence="2">Uncharacterized protein</fullName>
    </submittedName>
</protein>
<proteinExistence type="predicted"/>
<reference evidence="2" key="1">
    <citation type="submission" date="2022-07" db="EMBL/GenBank/DDBJ databases">
        <title>Genome Sequence of Physisporinus lineatus.</title>
        <authorList>
            <person name="Buettner E."/>
        </authorList>
    </citation>
    <scope>NUCLEOTIDE SEQUENCE</scope>
    <source>
        <strain evidence="2">VT162</strain>
    </source>
</reference>
<feature type="compositionally biased region" description="Low complexity" evidence="1">
    <location>
        <begin position="52"/>
        <end position="63"/>
    </location>
</feature>